<evidence type="ECO:0000259" key="4">
    <source>
        <dbReference type="Pfam" id="PF01420"/>
    </source>
</evidence>
<dbReference type="Gene3D" id="3.90.220.20">
    <property type="entry name" value="DNA methylase specificity domains"/>
    <property type="match status" value="1"/>
</dbReference>
<dbReference type="EMBL" id="CP151632">
    <property type="protein sequence ID" value="WZO34636.1"/>
    <property type="molecule type" value="Genomic_DNA"/>
</dbReference>
<keyword evidence="6" id="KW-0489">Methyltransferase</keyword>
<keyword evidence="3" id="KW-0238">DNA-binding</keyword>
<name>A0AAU6SCG7_9MICO</name>
<evidence type="ECO:0000313" key="6">
    <source>
        <dbReference type="EMBL" id="WZO34636.1"/>
    </source>
</evidence>
<dbReference type="GO" id="GO:0008170">
    <property type="term" value="F:N-methyltransferase activity"/>
    <property type="evidence" value="ECO:0007669"/>
    <property type="project" value="InterPro"/>
</dbReference>
<dbReference type="InterPro" id="IPR052916">
    <property type="entry name" value="Type-I_RE_MTase_Subunit"/>
</dbReference>
<dbReference type="REBASE" id="838098">
    <property type="entry name" value="M.MspS1312ORF2299P"/>
</dbReference>
<organism evidence="6">
    <name type="scientific">Microbacterium sp. LWS13-1.2</name>
    <dbReference type="NCBI Taxonomy" id="3135264"/>
    <lineage>
        <taxon>Bacteria</taxon>
        <taxon>Bacillati</taxon>
        <taxon>Actinomycetota</taxon>
        <taxon>Actinomycetes</taxon>
        <taxon>Micrococcales</taxon>
        <taxon>Microbacteriaceae</taxon>
        <taxon>Microbacterium</taxon>
    </lineage>
</organism>
<keyword evidence="6" id="KW-0808">Transferase</keyword>
<protein>
    <submittedName>
        <fullName evidence="6">N-6 DNA methylase</fullName>
    </submittedName>
</protein>
<dbReference type="SUPFAM" id="SSF116734">
    <property type="entry name" value="DNA methylase specificity domain"/>
    <property type="match status" value="1"/>
</dbReference>
<evidence type="ECO:0000256" key="3">
    <source>
        <dbReference type="ARBA" id="ARBA00023125"/>
    </source>
</evidence>
<dbReference type="SUPFAM" id="SSF53335">
    <property type="entry name" value="S-adenosyl-L-methionine-dependent methyltransferases"/>
    <property type="match status" value="1"/>
</dbReference>
<dbReference type="Pfam" id="PF01420">
    <property type="entry name" value="Methylase_S"/>
    <property type="match status" value="1"/>
</dbReference>
<keyword evidence="2" id="KW-0680">Restriction system</keyword>
<dbReference type="InterPro" id="IPR000055">
    <property type="entry name" value="Restrct_endonuc_typeI_TRD"/>
</dbReference>
<reference evidence="6" key="1">
    <citation type="submission" date="2024-04" db="EMBL/GenBank/DDBJ databases">
        <authorList>
            <person name="Roder T."/>
            <person name="Oberhansli S."/>
            <person name="Kreuzer M."/>
        </authorList>
    </citation>
    <scope>NUCLEOTIDE SEQUENCE</scope>
    <source>
        <strain evidence="6">LWS13-1.2</strain>
    </source>
</reference>
<proteinExistence type="inferred from homology"/>
<dbReference type="PANTHER" id="PTHR42998:SF1">
    <property type="entry name" value="TYPE I RESTRICTION ENZYME HINDI METHYLASE SUBUNIT"/>
    <property type="match status" value="1"/>
</dbReference>
<feature type="domain" description="DNA methylase adenine-specific" evidence="5">
    <location>
        <begin position="118"/>
        <end position="369"/>
    </location>
</feature>
<dbReference type="InterPro" id="IPR003356">
    <property type="entry name" value="DNA_methylase_A-5"/>
</dbReference>
<evidence type="ECO:0000256" key="1">
    <source>
        <dbReference type="ARBA" id="ARBA00010923"/>
    </source>
</evidence>
<dbReference type="Gene3D" id="3.40.50.150">
    <property type="entry name" value="Vaccinia Virus protein VP39"/>
    <property type="match status" value="1"/>
</dbReference>
<dbReference type="Pfam" id="PF02384">
    <property type="entry name" value="N6_Mtase"/>
    <property type="match status" value="1"/>
</dbReference>
<sequence>MQSFDAQMRRVHDHLYANANIKLPEDLQAEVAKVIQTLTWLAVVGDEPQLDRPTVDAALAGDRETVDSIARDVRASFTAYNSSLRRYPRSEAALKLDNSSLGFIVGALNDVDMSDATRDWLGDALEVFRSTAAKRLGGQFFTDQRVTSMAVDLLEFDANTDDLVDICAGTGGFLIAGARHAQAQGTNQAPRLVGVEVDPSLAHLANSTLHHLADFPADAVFNADSFREPAQWPLALRRTIVPGTHRRLATNPPFGQKITIKDPRVLERFELGHVWARGASSWVKSRRTGPTPPDILFLERNIDLAIPGEGRLAIVLPYQILSGPKLGYVRDWLLRNTKLIAVVDLPDDTFQPWTGTKTSVIVCERREEPLTQWDGEEYPVFMAVSRQIGHDRRGNPITDDNGLIVCDLPDISRAFKLYREGGEPSLAYSEAFIVSAAQITWDSDLRINAAYYEPRSTRTLSSLHELTADGSFDLTTIGAVTNGIFFPGRFKRNYVAPGPGAVPFLGGTNVTQMLPTNRKYVSATDRRLNELTVKAGWILVTRSGSTGIVSSVPPSWEGYAMSEHVIRIVPNEDVLPAGYVEAYLRSHMGQALLAQGIFGSVIDEITPEHIASMPIPVPSDKAKIRQIAATQTSANQHREDSIALFAAAGSQFEKLIGRQFGTVGEDADLALPAQDVISEREELLES</sequence>
<dbReference type="GO" id="GO:0003677">
    <property type="term" value="F:DNA binding"/>
    <property type="evidence" value="ECO:0007669"/>
    <property type="project" value="UniProtKB-KW"/>
</dbReference>
<dbReference type="InterPro" id="IPR029063">
    <property type="entry name" value="SAM-dependent_MTases_sf"/>
</dbReference>
<dbReference type="GO" id="GO:0032259">
    <property type="term" value="P:methylation"/>
    <property type="evidence" value="ECO:0007669"/>
    <property type="project" value="UniProtKB-KW"/>
</dbReference>
<feature type="domain" description="Type I restriction modification DNA specificity" evidence="4">
    <location>
        <begin position="503"/>
        <end position="628"/>
    </location>
</feature>
<dbReference type="PANTHER" id="PTHR42998">
    <property type="entry name" value="TYPE I RESTRICTION ENZYME HINDVIIP M PROTEIN-RELATED"/>
    <property type="match status" value="1"/>
</dbReference>
<evidence type="ECO:0000259" key="5">
    <source>
        <dbReference type="Pfam" id="PF02384"/>
    </source>
</evidence>
<dbReference type="InterPro" id="IPR044946">
    <property type="entry name" value="Restrct_endonuc_typeI_TRD_sf"/>
</dbReference>
<dbReference type="GO" id="GO:0009307">
    <property type="term" value="P:DNA restriction-modification system"/>
    <property type="evidence" value="ECO:0007669"/>
    <property type="project" value="UniProtKB-KW"/>
</dbReference>
<dbReference type="RefSeq" id="WP_349425515.1">
    <property type="nucleotide sequence ID" value="NZ_CP151632.1"/>
</dbReference>
<dbReference type="AlphaFoldDB" id="A0AAU6SCG7"/>
<gene>
    <name evidence="6" type="ORF">MRBLWS13_002299</name>
</gene>
<comment type="similarity">
    <text evidence="1">Belongs to the type-I restriction system S methylase family.</text>
</comment>
<accession>A0AAU6SCG7</accession>
<evidence type="ECO:0000256" key="2">
    <source>
        <dbReference type="ARBA" id="ARBA00022747"/>
    </source>
</evidence>